<reference evidence="1 2" key="1">
    <citation type="submission" date="2018-05" db="EMBL/GenBank/DDBJ databases">
        <title>Marinilabilia rubrum sp. nov., isolated from saltern sediment.</title>
        <authorList>
            <person name="Zhang R."/>
        </authorList>
    </citation>
    <scope>NUCLEOTIDE SEQUENCE [LARGE SCALE GENOMIC DNA]</scope>
    <source>
        <strain evidence="1 2">WTE16</strain>
    </source>
</reference>
<dbReference type="AlphaFoldDB" id="A0A2U2BDF6"/>
<comment type="caution">
    <text evidence="1">The sequence shown here is derived from an EMBL/GenBank/DDBJ whole genome shotgun (WGS) entry which is preliminary data.</text>
</comment>
<accession>A0A2U2BDF6</accession>
<dbReference type="Proteomes" id="UP000244956">
    <property type="component" value="Unassembled WGS sequence"/>
</dbReference>
<proteinExistence type="predicted"/>
<keyword evidence="2" id="KW-1185">Reference proteome</keyword>
<sequence length="63" mass="6952">MTNFCRNQNINMLVIDPFQGPDILVASPPGFHPGLSRLAPFQGPGAEDSKSCHIRIIRQDYLG</sequence>
<name>A0A2U2BDF6_9BACT</name>
<evidence type="ECO:0000313" key="1">
    <source>
        <dbReference type="EMBL" id="PWE01105.1"/>
    </source>
</evidence>
<dbReference type="EMBL" id="QEWP01000001">
    <property type="protein sequence ID" value="PWE01105.1"/>
    <property type="molecule type" value="Genomic_DNA"/>
</dbReference>
<evidence type="ECO:0000313" key="2">
    <source>
        <dbReference type="Proteomes" id="UP000244956"/>
    </source>
</evidence>
<gene>
    <name evidence="1" type="ORF">DDZ16_01050</name>
</gene>
<protein>
    <submittedName>
        <fullName evidence="1">Uncharacterized protein</fullName>
    </submittedName>
</protein>
<organism evidence="1 2">
    <name type="scientific">Marinilabilia rubra</name>
    <dbReference type="NCBI Taxonomy" id="2162893"/>
    <lineage>
        <taxon>Bacteria</taxon>
        <taxon>Pseudomonadati</taxon>
        <taxon>Bacteroidota</taxon>
        <taxon>Bacteroidia</taxon>
        <taxon>Marinilabiliales</taxon>
        <taxon>Marinilabiliaceae</taxon>
        <taxon>Marinilabilia</taxon>
    </lineage>
</organism>